<dbReference type="PROSITE" id="PS51192">
    <property type="entry name" value="HELICASE_ATP_BIND_1"/>
    <property type="match status" value="1"/>
</dbReference>
<feature type="domain" description="Helicase ATP-binding" evidence="3">
    <location>
        <begin position="65"/>
        <end position="243"/>
    </location>
</feature>
<keyword evidence="5" id="KW-0347">Helicase</keyword>
<keyword evidence="1" id="KW-0547">Nucleotide-binding</keyword>
<dbReference type="Gene3D" id="3.40.50.300">
    <property type="entry name" value="P-loop containing nucleotide triphosphate hydrolases"/>
    <property type="match status" value="2"/>
</dbReference>
<keyword evidence="5" id="KW-0378">Hydrolase</keyword>
<proteinExistence type="predicted"/>
<organism evidence="5 6">
    <name type="scientific">Actinomadura sediminis</name>
    <dbReference type="NCBI Taxonomy" id="1038904"/>
    <lineage>
        <taxon>Bacteria</taxon>
        <taxon>Bacillati</taxon>
        <taxon>Actinomycetota</taxon>
        <taxon>Actinomycetes</taxon>
        <taxon>Streptosporangiales</taxon>
        <taxon>Thermomonosporaceae</taxon>
        <taxon>Actinomadura</taxon>
    </lineage>
</organism>
<dbReference type="Pfam" id="PF00271">
    <property type="entry name" value="Helicase_C"/>
    <property type="match status" value="1"/>
</dbReference>
<dbReference type="Pfam" id="PF22982">
    <property type="entry name" value="WHD_HRQ1"/>
    <property type="match status" value="1"/>
</dbReference>
<keyword evidence="6" id="KW-1185">Reference proteome</keyword>
<dbReference type="Pfam" id="PF00270">
    <property type="entry name" value="DEAD"/>
    <property type="match status" value="1"/>
</dbReference>
<accession>A0ABW3ENV2</accession>
<dbReference type="InterPro" id="IPR018973">
    <property type="entry name" value="MZB"/>
</dbReference>
<dbReference type="InterPro" id="IPR011545">
    <property type="entry name" value="DEAD/DEAH_box_helicase_dom"/>
</dbReference>
<dbReference type="InterPro" id="IPR014001">
    <property type="entry name" value="Helicase_ATP-bd"/>
</dbReference>
<dbReference type="InterPro" id="IPR055227">
    <property type="entry name" value="HRQ1_WHD"/>
</dbReference>
<dbReference type="EMBL" id="JBHTJA010000009">
    <property type="protein sequence ID" value="MFD0900239.1"/>
    <property type="molecule type" value="Genomic_DNA"/>
</dbReference>
<dbReference type="Pfam" id="PF09369">
    <property type="entry name" value="MZB"/>
    <property type="match status" value="1"/>
</dbReference>
<dbReference type="SUPFAM" id="SSF52540">
    <property type="entry name" value="P-loop containing nucleoside triphosphate hydrolases"/>
    <property type="match status" value="1"/>
</dbReference>
<dbReference type="InterPro" id="IPR027417">
    <property type="entry name" value="P-loop_NTPase"/>
</dbReference>
<evidence type="ECO:0000259" key="3">
    <source>
        <dbReference type="PROSITE" id="PS51192"/>
    </source>
</evidence>
<dbReference type="RefSeq" id="WP_378297189.1">
    <property type="nucleotide sequence ID" value="NZ_JBHTJA010000009.1"/>
</dbReference>
<evidence type="ECO:0000313" key="6">
    <source>
        <dbReference type="Proteomes" id="UP001596972"/>
    </source>
</evidence>
<dbReference type="SMART" id="SM00487">
    <property type="entry name" value="DEXDc"/>
    <property type="match status" value="1"/>
</dbReference>
<dbReference type="SMART" id="SM00490">
    <property type="entry name" value="HELICc"/>
    <property type="match status" value="1"/>
</dbReference>
<comment type="caution">
    <text evidence="5">The sequence shown here is derived from an EMBL/GenBank/DDBJ whole genome shotgun (WGS) entry which is preliminary data.</text>
</comment>
<protein>
    <submittedName>
        <fullName evidence="5">DEAD/DEAH box helicase</fullName>
    </submittedName>
</protein>
<gene>
    <name evidence="5" type="ORF">ACFQ11_07545</name>
</gene>
<evidence type="ECO:0000256" key="1">
    <source>
        <dbReference type="ARBA" id="ARBA00022741"/>
    </source>
</evidence>
<reference evidence="6" key="1">
    <citation type="journal article" date="2019" name="Int. J. Syst. Evol. Microbiol.">
        <title>The Global Catalogue of Microorganisms (GCM) 10K type strain sequencing project: providing services to taxonomists for standard genome sequencing and annotation.</title>
        <authorList>
            <consortium name="The Broad Institute Genomics Platform"/>
            <consortium name="The Broad Institute Genome Sequencing Center for Infectious Disease"/>
            <person name="Wu L."/>
            <person name="Ma J."/>
        </authorList>
    </citation>
    <scope>NUCLEOTIDE SEQUENCE [LARGE SCALE GENOMIC DNA]</scope>
    <source>
        <strain evidence="6">JCM 31202</strain>
    </source>
</reference>
<evidence type="ECO:0000313" key="5">
    <source>
        <dbReference type="EMBL" id="MFD0900239.1"/>
    </source>
</evidence>
<dbReference type="Proteomes" id="UP001596972">
    <property type="component" value="Unassembled WGS sequence"/>
</dbReference>
<dbReference type="PANTHER" id="PTHR47957">
    <property type="entry name" value="ATP-DEPENDENT HELICASE HRQ1"/>
    <property type="match status" value="1"/>
</dbReference>
<dbReference type="NCBIfam" id="TIGR03817">
    <property type="entry name" value="DECH_helic"/>
    <property type="match status" value="1"/>
</dbReference>
<evidence type="ECO:0000256" key="2">
    <source>
        <dbReference type="ARBA" id="ARBA00022840"/>
    </source>
</evidence>
<dbReference type="InterPro" id="IPR022307">
    <property type="entry name" value="Helicase_put_actinobac"/>
</dbReference>
<dbReference type="InterPro" id="IPR001650">
    <property type="entry name" value="Helicase_C-like"/>
</dbReference>
<sequence>MGAHRSPLDRLLADPTRRDRITHVERVPAREGRRAPWPSWAPPLLVERLAAAGIDAPWEHQAAAAEHARAGRSVIIATGTASGKSLAYLLPAVAAVYDEDREGTVLYLSPTKALAADQLRALRALRLTRVRAAAYDGDTPREDRAWVRRHANYVLTNPDMLHRSILPSHSRWSSFLRRLRYVVIDEAHGYRGVFGSHVAQILRRLRRVCARYHASPTFVLASATTSEPATTASRLTGLDVVAVQDDASPRGPATFALWEPPFTDLRGERGAPVRRTATAEAGDLLADLVVEGVQTLAFVRSRRGAESVALGAKRALADVSPDLPAQIAAYRAGYLPEERRALEAALRSRDLIGLASTNALELGVDVSGLDAVIVCGWPGTRASLWQQAGRAGRTGQASLSILVARDDPLDTFLVHHPEAIFGTPVEATVLDPDNPYVLEPHLCSAAAELPLTEADTELFGPATADLLPDLVRRGFLRRRPAGWYWTRRDKAVELADIRGAGGAPVQVVESSTGRLLGTVDEASAHTTVHDGAVYVHQGESFIVQTLDLDDSVALVEPAEPDYSTTARDVTDIGIVERLRSSAWGEATLGFGTVDVTRQVVAYQMRRMQTGEMLGEKPLDLPPRTLRTRAVWWTLSADVTERLDLDLAGAAHAAEHASIGLLPLFATCDRWDIGGVSTALHPDTGLLTVFVYDGHEGGAGFAERGYADAASWLRATRDAIGSCECATGCPSCIQSPKCGNGNDPLDKEGALVLLDALLERAP</sequence>
<dbReference type="CDD" id="cd17923">
    <property type="entry name" value="DEXHc_Hrq1-like"/>
    <property type="match status" value="1"/>
</dbReference>
<dbReference type="GO" id="GO:0004386">
    <property type="term" value="F:helicase activity"/>
    <property type="evidence" value="ECO:0007669"/>
    <property type="project" value="UniProtKB-KW"/>
</dbReference>
<dbReference type="PANTHER" id="PTHR47957:SF3">
    <property type="entry name" value="ATP-DEPENDENT HELICASE HRQ1"/>
    <property type="match status" value="1"/>
</dbReference>
<dbReference type="PROSITE" id="PS51194">
    <property type="entry name" value="HELICASE_CTER"/>
    <property type="match status" value="1"/>
</dbReference>
<dbReference type="CDD" id="cd18797">
    <property type="entry name" value="SF2_C_Hrq"/>
    <property type="match status" value="1"/>
</dbReference>
<evidence type="ECO:0000259" key="4">
    <source>
        <dbReference type="PROSITE" id="PS51194"/>
    </source>
</evidence>
<keyword evidence="2" id="KW-0067">ATP-binding</keyword>
<feature type="domain" description="Helicase C-terminal" evidence="4">
    <location>
        <begin position="284"/>
        <end position="436"/>
    </location>
</feature>
<name>A0ABW3ENV2_9ACTN</name>